<accession>A0A828NCW6</accession>
<dbReference type="RefSeq" id="WP_332379223.1">
    <property type="nucleotide sequence ID" value="NZ_JAVDCG010000059.1"/>
</dbReference>
<gene>
    <name evidence="2" type="ORF">A5U30_004427</name>
</gene>
<name>A0A828NCW6_ECOLX</name>
<dbReference type="EMBL" id="AATLZG010000037">
    <property type="protein sequence ID" value="EFM8156709.1"/>
    <property type="molecule type" value="Genomic_DNA"/>
</dbReference>
<organism evidence="2 3">
    <name type="scientific">Escherichia coli</name>
    <dbReference type="NCBI Taxonomy" id="562"/>
    <lineage>
        <taxon>Bacteria</taxon>
        <taxon>Pseudomonadati</taxon>
        <taxon>Pseudomonadota</taxon>
        <taxon>Gammaproteobacteria</taxon>
        <taxon>Enterobacterales</taxon>
        <taxon>Enterobacteriaceae</taxon>
        <taxon>Escherichia</taxon>
    </lineage>
</organism>
<dbReference type="Pfam" id="PF05125">
    <property type="entry name" value="Phage_cap_P2"/>
    <property type="match status" value="1"/>
</dbReference>
<sequence>MARLSLSREGRDSLERYMLQQAQLAGITTERLSKTFSVDPSIQQKMENAIKESAELLKKINVIGVDNQEGEKVLIDTSGPIASTNATSDGVKRRNPASVADLDARRYRCEQVNYDTFISYAQIDAWSTQKNFQQLLSAQITRQIALDRIMIGFNGESHALISDRAANPLLQDVNPGWLKHIRDKADTRIVKGMTLTRRDEENKLVSKGDYGNADAMVHDIRSSVLDEWHKDAPDLVVLMGRDLFNTLRLPMINAISTTNPNSELIAGQLIVASRAVGGLPTYLAPYFPKDAMLITSLSNLSIYFQKGSLRRYIREEPEYNRIATYQSMNDCYVVEDYGKCALIEGISFAGEDPDEKPDSEQPQPEAGAQA</sequence>
<proteinExistence type="predicted"/>
<dbReference type="NCBIfam" id="TIGR01551">
    <property type="entry name" value="major_capsid_P2"/>
    <property type="match status" value="1"/>
</dbReference>
<dbReference type="AlphaFoldDB" id="A0A828NCW6"/>
<evidence type="ECO:0000256" key="1">
    <source>
        <dbReference type="SAM" id="MobiDB-lite"/>
    </source>
</evidence>
<evidence type="ECO:0000313" key="3">
    <source>
        <dbReference type="Proteomes" id="UP000555763"/>
    </source>
</evidence>
<evidence type="ECO:0000313" key="2">
    <source>
        <dbReference type="EMBL" id="EFM8156709.1"/>
    </source>
</evidence>
<reference evidence="2 3" key="1">
    <citation type="submission" date="2020-02" db="EMBL/GenBank/DDBJ databases">
        <authorList>
            <consortium name="PulseNet: The National Subtyping Network for Foodborne Disease Surveillance"/>
            <person name="Tarr C.L."/>
            <person name="Trees E."/>
            <person name="Katz L.S."/>
            <person name="Carleton-Romer H.A."/>
            <person name="Stroika S."/>
            <person name="Kucerova Z."/>
            <person name="Roache K.F."/>
            <person name="Sabol A.L."/>
            <person name="Besser J."/>
            <person name="Gerner-Smidt P."/>
        </authorList>
    </citation>
    <scope>NUCLEOTIDE SEQUENCE [LARGE SCALE GENOMIC DNA]</scope>
    <source>
        <strain evidence="2 3">PNUSAE002719</strain>
    </source>
</reference>
<protein>
    <submittedName>
        <fullName evidence="2">Phage major capsid protein, P2 family</fullName>
    </submittedName>
</protein>
<dbReference type="Proteomes" id="UP000555763">
    <property type="component" value="Unassembled WGS sequence"/>
</dbReference>
<comment type="caution">
    <text evidence="2">The sequence shown here is derived from an EMBL/GenBank/DDBJ whole genome shotgun (WGS) entry which is preliminary data.</text>
</comment>
<dbReference type="InterPro" id="IPR006441">
    <property type="entry name" value="Phage_P2_GpN"/>
</dbReference>
<feature type="region of interest" description="Disordered" evidence="1">
    <location>
        <begin position="349"/>
        <end position="370"/>
    </location>
</feature>